<sequence>MASSLAAQLAQGASLNASLLVDSSRRKSTESYLFSAKEAFQHDLDSLHALGVNGFLQLKSMNPVLRYFEQTLFSDAAKSTDRTLQAADANAKLDEQIAAFLPLLGPFLMDAPTGKVLEWLVRRFRINEFNVKHVLALFLPYHESPHFAKMVTILHIPDQSVFRFLLPYKKNVVSLPRSALVAEMSKNSDFARFVLELLPKALREDAGLHRALVAFHTGLSLDFVAHQQTLDEGAVAFLLPAFVEPLQFRPNASSTVKPTLIQESTLGSYLLLAATSQKCHLSSKALKAVLSAISSSADRVSPKQFVRTLVAVCAPQDELEALPRNVMDTFIQFSGIDDEVRAGLSWVGAEKLVNALITSLVKHLDRETLAHLLESILTSTEVSSNIVRHATTVLLRHATEVQSTEGNRDMNTRRFLSHIQQRHPKTFEQVCHDAMKQDEDQREAIEQIIVSLTVVSSMSSHMQDLGAIVASISADENSRALAVRDLLNMLSNTDLSVSDRASVASTLLSRAGDTSAAVIEALYAQPSVLLPVLLGGAAGYISSLTQALHPKRSPARNLIRLHVTFVTNYFFSVARAKDEGLATTLFYQVVFPFLLFSKPKQKTTSMVWNIIEEREKDRHDVMGIGRYSVLGGCVDAVRWEQAKQDQEGQYCDEDRHVELLTKLNLALTSKLADNVAISNNFAHHLDALLSKLHETDLYSRNLSYLVIRALLSRLSKEHRWNVAYRVLEAMKLESLEGMSGFMRGVDNLQVFLQDASLVTAVVLKPSSQHTLHRLQVAVLSVLSTIPPPAGVVLNWLATPRSTEEAQDGIDVTEDYVRLMRAMYKLSNSTSSLPLLSTHILRMLFINLGDEALAFLAGVWINSLPNGKEDAVSEYHICHAALRHAVAFLNAHHATGHCVDFQTVLPALIVCLQSSEGRVREEASACLESLKILSSAKGVSSVYAYDKIYGPRSASLQYLGWGDFCKYVNALVEARHHFLHDGTFIAKFHAQYLSENKTDSKKQAGRKQRIMCYLLSHVNACPALHVQRSLLKSLELAPNMVKSQVLLPTLQKVLDKLSRVTRAEDVDQLYQDFSSLIVSSFDRSAASDLNDQSKPVWSTFEQVLTVCFSNESFTAMKLALVSNVQSGLFAKLSAERKVDLCRVLLEIGGQQANSTSDCKRLLTHVVTEVPLMIRLLVLLQPTAEETGERASKRVRLEDTSPLNNTSALPSLCLLAEILASISLPGSLDLMTCLLETLNKVTTHATVLPAEKSYVEQLLMTALDSTISSMPENSKLPAGSVRVDVLVELIRVSENPQTSHQALLLMSNLARLTPDAILHNVMPVFTFMGSNVFHRDDTYSFGVVQRTIDSIVPVMAASLKDAHAERLELYIAAREFLRIFTDASNHIPRHRRAHLFSHLVDVLGPEEFLPPVCMLLVDRMTNRVVRQNFQDARITLSLPLNIVQHYPAEQRLSLLVEMMHESQRLLGQGQETFLYTSLEDETPPTVPKRKVLALLVFTDHTLKDIPVLSSSEASRARILTSEVLSLLLGFTVLGADESLHDLTVAARTAMASTLQIMSAGDFIAGILTMIESPEVKIQTGALELLGERLTNISDQVRRESTPSIVMVVDIVRQSLTLGHDVVFVRAAFHALRAISQTACPDEENALTSTVPLVLIAAKQQETASIAFNLLQSLCSTLGPRIIPYLKEIVQVCVTTLHYILTGTWINREDIPKDAFTVVHTLLTTIPTFWSGQELTGVVNLYLDFCVTASSTPEFATMTSVVKTLAKHVPSKVLLPTLCAVWSSTGSVDVNPLRCIGFFSLMKRSIRAATRPLVLDHLRLLFETFHDAFNMNVNMNVLADGKEIETDIIPSFVELVVKLNETAFRPLFRKLCDWAFASDNDAAEASRQVRFCHIYIALLNYFKGLMIPYMSFVWQPVLRVFEGFVSGSLQDSSVWIAVLQTITSSLAYDEGSFWRDRKLGELVSIMSKQVPVCVQLNAGKIPFLSCLTATMGTLDDDTLLKSMNLDILMESRSEDPRIRQFSLSCSEALWRAHGSKLLGFAEETSTFLVECAEDENDNVVREALKLKSAVEGVAGRIDAS</sequence>
<dbReference type="FunCoup" id="A0A401GY72">
    <property type="interactions" value="665"/>
</dbReference>
<dbReference type="InterPro" id="IPR012954">
    <property type="entry name" value="BP28_C_dom"/>
</dbReference>
<dbReference type="EMBL" id="BFAD01000010">
    <property type="protein sequence ID" value="GBE87166.1"/>
    <property type="molecule type" value="Genomic_DNA"/>
</dbReference>
<evidence type="ECO:0000256" key="1">
    <source>
        <dbReference type="ARBA" id="ARBA00004604"/>
    </source>
</evidence>
<dbReference type="InterPro" id="IPR040191">
    <property type="entry name" value="UTP10"/>
</dbReference>
<dbReference type="InterPro" id="IPR056473">
    <property type="entry name" value="HEAT_Utp10/HEAT1"/>
</dbReference>
<comment type="caution">
    <text evidence="10">The sequence shown here is derived from an EMBL/GenBank/DDBJ whole genome shotgun (WGS) entry which is preliminary data.</text>
</comment>
<keyword evidence="7 8" id="KW-0687">Ribonucleoprotein</keyword>
<dbReference type="InParanoid" id="A0A401GY72"/>
<dbReference type="GO" id="GO:0000462">
    <property type="term" value="P:maturation of SSU-rRNA from tricistronic rRNA transcript (SSU-rRNA, 5.8S rRNA, LSU-rRNA)"/>
    <property type="evidence" value="ECO:0007669"/>
    <property type="project" value="TreeGrafter"/>
</dbReference>
<dbReference type="GO" id="GO:0030686">
    <property type="term" value="C:90S preribosome"/>
    <property type="evidence" value="ECO:0007669"/>
    <property type="project" value="TreeGrafter"/>
</dbReference>
<evidence type="ECO:0000256" key="8">
    <source>
        <dbReference type="RuleBase" id="RU367065"/>
    </source>
</evidence>
<evidence type="ECO:0000259" key="9">
    <source>
        <dbReference type="SMART" id="SM01036"/>
    </source>
</evidence>
<gene>
    <name evidence="10" type="ORF">SCP_1004130</name>
</gene>
<evidence type="ECO:0000256" key="7">
    <source>
        <dbReference type="ARBA" id="ARBA00023274"/>
    </source>
</evidence>
<keyword evidence="4 8" id="KW-0690">Ribosome biogenesis</keyword>
<comment type="subunit">
    <text evidence="8">Component of the ribosomal small subunit (SSU) processome.</text>
</comment>
<dbReference type="GO" id="GO:0032040">
    <property type="term" value="C:small-subunit processome"/>
    <property type="evidence" value="ECO:0007669"/>
    <property type="project" value="TreeGrafter"/>
</dbReference>
<keyword evidence="5 8" id="KW-0698">rRNA processing</keyword>
<comment type="function">
    <text evidence="8">Involved in nucleolar processing of pre-18S ribosomal RNA.</text>
</comment>
<proteinExistence type="inferred from homology"/>
<comment type="subcellular location">
    <subcellularLocation>
        <location evidence="1 8">Nucleus</location>
        <location evidence="1 8">Nucleolus</location>
    </subcellularLocation>
</comment>
<accession>A0A401GY72</accession>
<dbReference type="Gene3D" id="1.25.10.10">
    <property type="entry name" value="Leucine-rich Repeat Variant"/>
    <property type="match status" value="1"/>
</dbReference>
<dbReference type="GeneID" id="38784083"/>
<dbReference type="SUPFAM" id="SSF48371">
    <property type="entry name" value="ARM repeat"/>
    <property type="match status" value="2"/>
</dbReference>
<dbReference type="InterPro" id="IPR016024">
    <property type="entry name" value="ARM-type_fold"/>
</dbReference>
<dbReference type="Pfam" id="PF08146">
    <property type="entry name" value="BP28CT"/>
    <property type="match status" value="1"/>
</dbReference>
<dbReference type="Proteomes" id="UP000287166">
    <property type="component" value="Unassembled WGS sequence"/>
</dbReference>
<evidence type="ECO:0000256" key="6">
    <source>
        <dbReference type="ARBA" id="ARBA00023242"/>
    </source>
</evidence>
<dbReference type="GO" id="GO:0034455">
    <property type="term" value="C:t-UTP complex"/>
    <property type="evidence" value="ECO:0007669"/>
    <property type="project" value="TreeGrafter"/>
</dbReference>
<dbReference type="PANTHER" id="PTHR13457:SF1">
    <property type="entry name" value="HEAT REPEAT-CONTAINING PROTEIN 1"/>
    <property type="match status" value="1"/>
</dbReference>
<reference evidence="10 11" key="1">
    <citation type="journal article" date="2018" name="Sci. Rep.">
        <title>Genome sequence of the cauliflower mushroom Sparassis crispa (Hanabiratake) and its association with beneficial usage.</title>
        <authorList>
            <person name="Kiyama R."/>
            <person name="Furutani Y."/>
            <person name="Kawaguchi K."/>
            <person name="Nakanishi T."/>
        </authorList>
    </citation>
    <scope>NUCLEOTIDE SEQUENCE [LARGE SCALE GENOMIC DNA]</scope>
</reference>
<dbReference type="RefSeq" id="XP_027618079.1">
    <property type="nucleotide sequence ID" value="XM_027762278.1"/>
</dbReference>
<dbReference type="SMART" id="SM01036">
    <property type="entry name" value="BP28CT"/>
    <property type="match status" value="1"/>
</dbReference>
<protein>
    <recommendedName>
        <fullName evidence="3 8">U3 small nucleolar RNA-associated protein 10</fullName>
    </recommendedName>
</protein>
<evidence type="ECO:0000313" key="11">
    <source>
        <dbReference type="Proteomes" id="UP000287166"/>
    </source>
</evidence>
<keyword evidence="11" id="KW-1185">Reference proteome</keyword>
<name>A0A401GY72_9APHY</name>
<feature type="domain" description="BP28 C-terminal" evidence="9">
    <location>
        <begin position="1808"/>
        <end position="1950"/>
    </location>
</feature>
<dbReference type="InterPro" id="IPR022125">
    <property type="entry name" value="U3snoRNP10_N"/>
</dbReference>
<dbReference type="PANTHER" id="PTHR13457">
    <property type="entry name" value="BAP28"/>
    <property type="match status" value="1"/>
</dbReference>
<dbReference type="STRING" id="139825.A0A401GY72"/>
<evidence type="ECO:0000313" key="10">
    <source>
        <dbReference type="EMBL" id="GBE87166.1"/>
    </source>
</evidence>
<organism evidence="10 11">
    <name type="scientific">Sparassis crispa</name>
    <dbReference type="NCBI Taxonomy" id="139825"/>
    <lineage>
        <taxon>Eukaryota</taxon>
        <taxon>Fungi</taxon>
        <taxon>Dikarya</taxon>
        <taxon>Basidiomycota</taxon>
        <taxon>Agaricomycotina</taxon>
        <taxon>Agaricomycetes</taxon>
        <taxon>Polyporales</taxon>
        <taxon>Sparassidaceae</taxon>
        <taxon>Sparassis</taxon>
    </lineage>
</organism>
<comment type="similarity">
    <text evidence="2 8">Belongs to the HEATR1/UTP10 family.</text>
</comment>
<dbReference type="Pfam" id="PF23243">
    <property type="entry name" value="HEAT_HEATR1"/>
    <property type="match status" value="1"/>
</dbReference>
<dbReference type="GO" id="GO:0030515">
    <property type="term" value="F:snoRNA binding"/>
    <property type="evidence" value="ECO:0007669"/>
    <property type="project" value="TreeGrafter"/>
</dbReference>
<dbReference type="InterPro" id="IPR011989">
    <property type="entry name" value="ARM-like"/>
</dbReference>
<dbReference type="OrthoDB" id="31183at2759"/>
<dbReference type="Pfam" id="PF12397">
    <property type="entry name" value="U3snoRNP10"/>
    <property type="match status" value="1"/>
</dbReference>
<evidence type="ECO:0000256" key="4">
    <source>
        <dbReference type="ARBA" id="ARBA00022517"/>
    </source>
</evidence>
<evidence type="ECO:0000256" key="2">
    <source>
        <dbReference type="ARBA" id="ARBA00010559"/>
    </source>
</evidence>
<evidence type="ECO:0000256" key="5">
    <source>
        <dbReference type="ARBA" id="ARBA00022552"/>
    </source>
</evidence>
<dbReference type="GO" id="GO:0045943">
    <property type="term" value="P:positive regulation of transcription by RNA polymerase I"/>
    <property type="evidence" value="ECO:0007669"/>
    <property type="project" value="TreeGrafter"/>
</dbReference>
<evidence type="ECO:0000256" key="3">
    <source>
        <dbReference type="ARBA" id="ARBA00015399"/>
    </source>
</evidence>
<keyword evidence="6 8" id="KW-0539">Nucleus</keyword>